<proteinExistence type="predicted"/>
<dbReference type="SUPFAM" id="SSF54637">
    <property type="entry name" value="Thioesterase/thiol ester dehydrase-isomerase"/>
    <property type="match status" value="1"/>
</dbReference>
<dbReference type="Gene3D" id="3.10.129.10">
    <property type="entry name" value="Hotdog Thioesterase"/>
    <property type="match status" value="1"/>
</dbReference>
<gene>
    <name evidence="1" type="primary">SPOSA6832_00845</name>
</gene>
<keyword evidence="2" id="KW-1185">Reference proteome</keyword>
<accession>A0A0D6EHA5</accession>
<organism evidence="1 2">
    <name type="scientific">Sporidiobolus salmonicolor</name>
    <name type="common">Yeast-like fungus</name>
    <name type="synonym">Sporobolomyces salmonicolor</name>
    <dbReference type="NCBI Taxonomy" id="5005"/>
    <lineage>
        <taxon>Eukaryota</taxon>
        <taxon>Fungi</taxon>
        <taxon>Dikarya</taxon>
        <taxon>Basidiomycota</taxon>
        <taxon>Pucciniomycotina</taxon>
        <taxon>Microbotryomycetes</taxon>
        <taxon>Sporidiobolales</taxon>
        <taxon>Sporidiobolaceae</taxon>
        <taxon>Sporobolomyces</taxon>
    </lineage>
</organism>
<dbReference type="Proteomes" id="UP000243876">
    <property type="component" value="Unassembled WGS sequence"/>
</dbReference>
<evidence type="ECO:0000313" key="1">
    <source>
        <dbReference type="EMBL" id="CEQ39344.1"/>
    </source>
</evidence>
<dbReference type="OrthoDB" id="2831072at2759"/>
<name>A0A0D6EHA5_SPOSA</name>
<dbReference type="AlphaFoldDB" id="A0A0D6EHA5"/>
<dbReference type="InterPro" id="IPR029069">
    <property type="entry name" value="HotDog_dom_sf"/>
</dbReference>
<evidence type="ECO:0000313" key="2">
    <source>
        <dbReference type="Proteomes" id="UP000243876"/>
    </source>
</evidence>
<sequence>MSPQYRVDEVIRQRLQLALEAMERGFCADIAKRISLREINVQGVELDGQDDTRPTRSATATVVCELEVDECASIPHSLPLRSMFTSLEAASHRLSDSFSGRANSFVVLCPPYLTSPSLTAMCNIAGNCHGGCIAWIVDHCSSLALLALSGNGRWTTSGLGTPLRIATTVLQFGRVTGLLETRIEDRETGKLLSFGTHTKQDPQLKARL</sequence>
<dbReference type="EMBL" id="CENE01000002">
    <property type="protein sequence ID" value="CEQ39344.1"/>
    <property type="molecule type" value="Genomic_DNA"/>
</dbReference>
<reference evidence="2" key="1">
    <citation type="submission" date="2015-02" db="EMBL/GenBank/DDBJ databases">
        <authorList>
            <person name="Gon?alves P."/>
        </authorList>
    </citation>
    <scope>NUCLEOTIDE SEQUENCE [LARGE SCALE GENOMIC DNA]</scope>
</reference>
<protein>
    <submittedName>
        <fullName evidence="1">SPOSA6832_00845-mRNA-1:cds</fullName>
    </submittedName>
</protein>